<accession>A0A0H3CIZ2</accession>
<evidence type="ECO:0000256" key="1">
    <source>
        <dbReference type="SAM" id="MobiDB-lite"/>
    </source>
</evidence>
<reference evidence="2 3" key="1">
    <citation type="journal article" date="2010" name="J. Bacteriol.">
        <title>Complete genome sequence of Enterobacter cloacae subsp. cloacae type strain ATCC 13047.</title>
        <authorList>
            <person name="Ren Y."/>
            <person name="Ren Y."/>
            <person name="Zhou Z."/>
            <person name="Guo X."/>
            <person name="Li Y."/>
            <person name="Feng L."/>
            <person name="Wang L."/>
        </authorList>
    </citation>
    <scope>NUCLEOTIDE SEQUENCE [LARGE SCALE GENOMIC DNA]</scope>
    <source>
        <strain evidence="3">ATCC 13047 / DSM 30054 / NBRC 13535 / NCTC 10005 / WDCM 00083 / NCDC 279-56</strain>
    </source>
</reference>
<gene>
    <name evidence="2" type="ordered locus">ECL_02038</name>
</gene>
<proteinExistence type="predicted"/>
<dbReference type="KEGG" id="enc:ECL_02038"/>
<feature type="compositionally biased region" description="Basic and acidic residues" evidence="1">
    <location>
        <begin position="9"/>
        <end position="21"/>
    </location>
</feature>
<evidence type="ECO:0000313" key="2">
    <source>
        <dbReference type="EMBL" id="ADF61590.1"/>
    </source>
</evidence>
<dbReference type="EnsemblBacteria" id="ADF61590">
    <property type="protein sequence ID" value="ADF61590"/>
    <property type="gene ID" value="ECL_02038"/>
</dbReference>
<feature type="region of interest" description="Disordered" evidence="1">
    <location>
        <begin position="1"/>
        <end position="28"/>
    </location>
</feature>
<organism evidence="2 3">
    <name type="scientific">Enterobacter cloacae subsp. cloacae (strain ATCC 13047 / DSM 30054 / NBRC 13535 / NCTC 10005 / WDCM 00083 / NCDC 279-56)</name>
    <dbReference type="NCBI Taxonomy" id="716541"/>
    <lineage>
        <taxon>Bacteria</taxon>
        <taxon>Pseudomonadati</taxon>
        <taxon>Pseudomonadota</taxon>
        <taxon>Gammaproteobacteria</taxon>
        <taxon>Enterobacterales</taxon>
        <taxon>Enterobacteriaceae</taxon>
        <taxon>Enterobacter</taxon>
        <taxon>Enterobacter cloacae complex</taxon>
    </lineage>
</organism>
<evidence type="ECO:0000313" key="3">
    <source>
        <dbReference type="Proteomes" id="UP000002363"/>
    </source>
</evidence>
<dbReference type="PATRIC" id="fig|716541.4.peg.2237"/>
<name>A0A0H3CIZ2_ENTCC</name>
<dbReference type="HOGENOM" id="CLU_3079453_0_0_6"/>
<protein>
    <submittedName>
        <fullName evidence="2">Uncharacterized protein</fullName>
    </submittedName>
</protein>
<dbReference type="STRING" id="716541.ECL_02038"/>
<dbReference type="EMBL" id="CP001918">
    <property type="protein sequence ID" value="ADF61590.1"/>
    <property type="molecule type" value="Genomic_DNA"/>
</dbReference>
<dbReference type="AlphaFoldDB" id="A0A0H3CIZ2"/>
<sequence length="52" mass="5872">MGEIQVTRGHQEGVDGIERERTARHKNTSAMHFSHGYYDNNSIVPATALLFE</sequence>
<keyword evidence="3" id="KW-1185">Reference proteome</keyword>
<dbReference type="Proteomes" id="UP000002363">
    <property type="component" value="Chromosome"/>
</dbReference>